<dbReference type="EMBL" id="LR798288">
    <property type="protein sequence ID" value="CAB5220875.1"/>
    <property type="molecule type" value="Genomic_DNA"/>
</dbReference>
<dbReference type="SUPFAM" id="SSF58064">
    <property type="entry name" value="Influenza hemagglutinin (stalk)"/>
    <property type="match status" value="1"/>
</dbReference>
<organism evidence="2">
    <name type="scientific">uncultured Caudovirales phage</name>
    <dbReference type="NCBI Taxonomy" id="2100421"/>
    <lineage>
        <taxon>Viruses</taxon>
        <taxon>Duplodnaviria</taxon>
        <taxon>Heunggongvirae</taxon>
        <taxon>Uroviricota</taxon>
        <taxon>Caudoviricetes</taxon>
        <taxon>Peduoviridae</taxon>
        <taxon>Maltschvirus</taxon>
        <taxon>Maltschvirus maltsch</taxon>
    </lineage>
</organism>
<sequence>MIRLILGLFAGGSSLPWMIGGAVALIAGFFGWLAIHDHNLWNDATASFNKQQQEIVDKKKEEFNQKTQEIDDTAARIRAAIQQQEQINIDLTNNIEKNAIIENKGGTNPSSPYLKNIIKQLDQNYGMKK</sequence>
<evidence type="ECO:0000256" key="1">
    <source>
        <dbReference type="SAM" id="Coils"/>
    </source>
</evidence>
<gene>
    <name evidence="2" type="ORF">UFOVP247_50</name>
</gene>
<proteinExistence type="predicted"/>
<name>A0A6J7WVM2_9CAUD</name>
<protein>
    <submittedName>
        <fullName evidence="2">Uncharacterized protein</fullName>
    </submittedName>
</protein>
<keyword evidence="1" id="KW-0175">Coiled coil</keyword>
<feature type="coiled-coil region" evidence="1">
    <location>
        <begin position="49"/>
        <end position="76"/>
    </location>
</feature>
<accession>A0A6J7WVM2</accession>
<reference evidence="2" key="1">
    <citation type="submission" date="2020-05" db="EMBL/GenBank/DDBJ databases">
        <authorList>
            <person name="Chiriac C."/>
            <person name="Salcher M."/>
            <person name="Ghai R."/>
            <person name="Kavagutti S V."/>
        </authorList>
    </citation>
    <scope>NUCLEOTIDE SEQUENCE</scope>
</reference>
<evidence type="ECO:0000313" key="2">
    <source>
        <dbReference type="EMBL" id="CAB5220875.1"/>
    </source>
</evidence>